<dbReference type="RefSeq" id="WP_166095781.1">
    <property type="nucleotide sequence ID" value="NZ_CP049871.1"/>
</dbReference>
<dbReference type="EMBL" id="CP049871">
    <property type="protein sequence ID" value="QIL03143.1"/>
    <property type="molecule type" value="Genomic_DNA"/>
</dbReference>
<evidence type="ECO:0000256" key="1">
    <source>
        <dbReference type="SAM" id="Coils"/>
    </source>
</evidence>
<keyword evidence="3" id="KW-1185">Reference proteome</keyword>
<evidence type="ECO:0000313" key="2">
    <source>
        <dbReference type="EMBL" id="QIL03143.1"/>
    </source>
</evidence>
<accession>A0A6G7ZQC5</accession>
<reference evidence="2 3" key="1">
    <citation type="submission" date="2020-03" db="EMBL/GenBank/DDBJ databases">
        <title>Sphingomonas sp. nov., isolated from fish.</title>
        <authorList>
            <person name="Hyun D.-W."/>
            <person name="Bae J.-W."/>
        </authorList>
    </citation>
    <scope>NUCLEOTIDE SEQUENCE [LARGE SCALE GENOMIC DNA]</scope>
    <source>
        <strain evidence="2 3">HDW15C</strain>
    </source>
</reference>
<keyword evidence="1" id="KW-0175">Coiled coil</keyword>
<dbReference type="AlphaFoldDB" id="A0A6G7ZQC5"/>
<gene>
    <name evidence="2" type="ORF">G7078_10375</name>
</gene>
<name>A0A6G7ZQC5_9SPHN</name>
<protein>
    <submittedName>
        <fullName evidence="2">Uncharacterized protein</fullName>
    </submittedName>
</protein>
<feature type="coiled-coil region" evidence="1">
    <location>
        <begin position="17"/>
        <end position="44"/>
    </location>
</feature>
<dbReference type="KEGG" id="ssin:G7078_10375"/>
<proteinExistence type="predicted"/>
<sequence length="117" mass="12254">MRKQMIENAAFEVATQVRAVEESIETALAEIAELQAKMVRARSVTGVGFTTSHSAFEQLVAATTGLVAARGGIGNCHAALAETKKVVPGLRTVSWGDGQECPDPSTGEVFPALRVVG</sequence>
<dbReference type="Proteomes" id="UP000502502">
    <property type="component" value="Chromosome"/>
</dbReference>
<organism evidence="2 3">
    <name type="scientific">Sphingomonas sinipercae</name>
    <dbReference type="NCBI Taxonomy" id="2714944"/>
    <lineage>
        <taxon>Bacteria</taxon>
        <taxon>Pseudomonadati</taxon>
        <taxon>Pseudomonadota</taxon>
        <taxon>Alphaproteobacteria</taxon>
        <taxon>Sphingomonadales</taxon>
        <taxon>Sphingomonadaceae</taxon>
        <taxon>Sphingomonas</taxon>
    </lineage>
</organism>
<evidence type="ECO:0000313" key="3">
    <source>
        <dbReference type="Proteomes" id="UP000502502"/>
    </source>
</evidence>